<evidence type="ECO:0000313" key="2">
    <source>
        <dbReference type="Proteomes" id="UP000183487"/>
    </source>
</evidence>
<organism evidence="1 2">
    <name type="scientific">Paraburkholderia fungorum</name>
    <dbReference type="NCBI Taxonomy" id="134537"/>
    <lineage>
        <taxon>Bacteria</taxon>
        <taxon>Pseudomonadati</taxon>
        <taxon>Pseudomonadota</taxon>
        <taxon>Betaproteobacteria</taxon>
        <taxon>Burkholderiales</taxon>
        <taxon>Burkholderiaceae</taxon>
        <taxon>Paraburkholderia</taxon>
    </lineage>
</organism>
<dbReference type="OrthoDB" id="9009980at2"/>
<name>A0A1H1JE81_9BURK</name>
<evidence type="ECO:0000313" key="1">
    <source>
        <dbReference type="EMBL" id="SDR48050.1"/>
    </source>
</evidence>
<dbReference type="Proteomes" id="UP000183487">
    <property type="component" value="Unassembled WGS sequence"/>
</dbReference>
<gene>
    <name evidence="1" type="ORF">SAMN05443245_6134</name>
</gene>
<proteinExistence type="predicted"/>
<sequence length="61" mass="6775">MQRQEIKTIVDAANETADAIVGAKKWNTAEEASAMHDIIFWDILTKKFPNVSVADLLSLSK</sequence>
<dbReference type="AlphaFoldDB" id="A0A1H1JE81"/>
<reference evidence="2" key="1">
    <citation type="submission" date="2016-10" db="EMBL/GenBank/DDBJ databases">
        <authorList>
            <person name="Varghese N."/>
            <person name="Submissions S."/>
        </authorList>
    </citation>
    <scope>NUCLEOTIDE SEQUENCE [LARGE SCALE GENOMIC DNA]</scope>
    <source>
        <strain evidence="2">GAS106B</strain>
    </source>
</reference>
<accession>A0A1H1JE81</accession>
<keyword evidence="2" id="KW-1185">Reference proteome</keyword>
<dbReference type="EMBL" id="FNKP01000003">
    <property type="protein sequence ID" value="SDR48050.1"/>
    <property type="molecule type" value="Genomic_DNA"/>
</dbReference>
<protein>
    <submittedName>
        <fullName evidence="1">Uncharacterized protein</fullName>
    </submittedName>
</protein>